<protein>
    <submittedName>
        <fullName evidence="1">Uncharacterized protein</fullName>
    </submittedName>
</protein>
<reference evidence="1 2" key="1">
    <citation type="submission" date="2016-11" db="EMBL/GenBank/DDBJ databases">
        <title>The macronuclear genome of Stentor coeruleus: a giant cell with tiny introns.</title>
        <authorList>
            <person name="Slabodnick M."/>
            <person name="Ruby J.G."/>
            <person name="Reiff S.B."/>
            <person name="Swart E.C."/>
            <person name="Gosai S."/>
            <person name="Prabakaran S."/>
            <person name="Witkowska E."/>
            <person name="Larue G.E."/>
            <person name="Fisher S."/>
            <person name="Freeman R.M."/>
            <person name="Gunawardena J."/>
            <person name="Chu W."/>
            <person name="Stover N.A."/>
            <person name="Gregory B.D."/>
            <person name="Nowacki M."/>
            <person name="Derisi J."/>
            <person name="Roy S.W."/>
            <person name="Marshall W.F."/>
            <person name="Sood P."/>
        </authorList>
    </citation>
    <scope>NUCLEOTIDE SEQUENCE [LARGE SCALE GENOMIC DNA]</scope>
    <source>
        <strain evidence="1">WM001</strain>
    </source>
</reference>
<proteinExistence type="predicted"/>
<dbReference type="EMBL" id="MPUH01000102">
    <property type="protein sequence ID" value="OMJ90469.1"/>
    <property type="molecule type" value="Genomic_DNA"/>
</dbReference>
<name>A0A1R2CN78_9CILI</name>
<comment type="caution">
    <text evidence="1">The sequence shown here is derived from an EMBL/GenBank/DDBJ whole genome shotgun (WGS) entry which is preliminary data.</text>
</comment>
<accession>A0A1R2CN78</accession>
<evidence type="ECO:0000313" key="1">
    <source>
        <dbReference type="EMBL" id="OMJ90469.1"/>
    </source>
</evidence>
<keyword evidence="2" id="KW-1185">Reference proteome</keyword>
<dbReference type="Proteomes" id="UP000187209">
    <property type="component" value="Unassembled WGS sequence"/>
</dbReference>
<organism evidence="1 2">
    <name type="scientific">Stentor coeruleus</name>
    <dbReference type="NCBI Taxonomy" id="5963"/>
    <lineage>
        <taxon>Eukaryota</taxon>
        <taxon>Sar</taxon>
        <taxon>Alveolata</taxon>
        <taxon>Ciliophora</taxon>
        <taxon>Postciliodesmatophora</taxon>
        <taxon>Heterotrichea</taxon>
        <taxon>Heterotrichida</taxon>
        <taxon>Stentoridae</taxon>
        <taxon>Stentor</taxon>
    </lineage>
</organism>
<dbReference type="OrthoDB" id="326547at2759"/>
<sequence>MDTNLPLKRLKRETEELFIFKKIDYNKTLRQYVCCLSAKGYPKPLYIPLENLPEDTKQKIRGFSKGQNIPLSKPQTLPSTKNVEKKIEKEKIIKPKNDKESSKSKLDSFLRRICEVYKKGNYLIDRPVKIIGVHGIDSLMFSVLFNCSKEIKNVGTIPYSVVIEKYPDLLIDFLLKSRVVLSNKSVQDINFN</sequence>
<gene>
    <name evidence="1" type="ORF">SteCoe_7171</name>
</gene>
<evidence type="ECO:0000313" key="2">
    <source>
        <dbReference type="Proteomes" id="UP000187209"/>
    </source>
</evidence>
<dbReference type="AlphaFoldDB" id="A0A1R2CN78"/>